<reference evidence="3" key="1">
    <citation type="submission" date="2022-10" db="EMBL/GenBank/DDBJ databases">
        <authorList>
            <person name="Chen Y."/>
            <person name="Dougan E. K."/>
            <person name="Chan C."/>
            <person name="Rhodes N."/>
            <person name="Thang M."/>
        </authorList>
    </citation>
    <scope>NUCLEOTIDE SEQUENCE</scope>
</reference>
<feature type="domain" description="USP" evidence="2">
    <location>
        <begin position="1"/>
        <end position="262"/>
    </location>
</feature>
<evidence type="ECO:0000256" key="1">
    <source>
        <dbReference type="SAM" id="MobiDB-lite"/>
    </source>
</evidence>
<dbReference type="InterPro" id="IPR001394">
    <property type="entry name" value="Peptidase_C19_UCH"/>
</dbReference>
<dbReference type="InterPro" id="IPR038765">
    <property type="entry name" value="Papain-like_cys_pep_sf"/>
</dbReference>
<sequence>MQCDSASLGERFEDLIQFLPCHNLQLVALSELPWFDQILQAWEAFQGTQRGMQQDASEYAAAVLCWLRAPAVNMTWERRVEEMGSVCTHDHGDAYMPITLSLPASHAILPEQQFNLSSLVWRWMQEHGMIAALTQAPQCLCLHLDRFYQADGEVHKSQCMIDMEAGCTMPVFTNTSLQREMVEYVLVAAAAHLGSDNGGHYRAALKTCPAVQLTGQPMHWLITNDDVEATPTWKMPDWFCHNTTVFWLLRADSVHLHAYQALPAQDPVQIDAAHGPSTPDPPNDSMPVRDNDAGSPAAVPKPDAMTEAILAMQFTCWERRRLGGAGSVDYTECWRGKAQRCGTVVKNGENAVISEKNFKKSFKELGFTIQEFKEDLEALSLEDSLTLPPLRSEKVAAGKILEQFAHGASIGYGSVFCTGQDVPPGLHPQGKKRTHRPSMMRVYSGNSMCLSQSLAVSEGKRRE</sequence>
<protein>
    <submittedName>
        <fullName evidence="4">USP domain-containing protein</fullName>
    </submittedName>
</protein>
<dbReference type="Pfam" id="PF00443">
    <property type="entry name" value="UCH"/>
    <property type="match status" value="1"/>
</dbReference>
<feature type="non-terminal residue" evidence="3">
    <location>
        <position position="463"/>
    </location>
</feature>
<evidence type="ECO:0000313" key="5">
    <source>
        <dbReference type="Proteomes" id="UP001152797"/>
    </source>
</evidence>
<dbReference type="AlphaFoldDB" id="A0A9P1CYN9"/>
<organism evidence="3">
    <name type="scientific">Cladocopium goreaui</name>
    <dbReference type="NCBI Taxonomy" id="2562237"/>
    <lineage>
        <taxon>Eukaryota</taxon>
        <taxon>Sar</taxon>
        <taxon>Alveolata</taxon>
        <taxon>Dinophyceae</taxon>
        <taxon>Suessiales</taxon>
        <taxon>Symbiodiniaceae</taxon>
        <taxon>Cladocopium</taxon>
    </lineage>
</organism>
<reference evidence="4 5" key="2">
    <citation type="submission" date="2024-05" db="EMBL/GenBank/DDBJ databases">
        <authorList>
            <person name="Chen Y."/>
            <person name="Shah S."/>
            <person name="Dougan E. K."/>
            <person name="Thang M."/>
            <person name="Chan C."/>
        </authorList>
    </citation>
    <scope>NUCLEOTIDE SEQUENCE [LARGE SCALE GENOMIC DNA]</scope>
</reference>
<dbReference type="EMBL" id="CAMXCT020002529">
    <property type="protein sequence ID" value="CAL1152086.1"/>
    <property type="molecule type" value="Genomic_DNA"/>
</dbReference>
<accession>A0A9P1CYN9</accession>
<evidence type="ECO:0000259" key="2">
    <source>
        <dbReference type="PROSITE" id="PS50235"/>
    </source>
</evidence>
<dbReference type="CDD" id="cd02257">
    <property type="entry name" value="Peptidase_C19"/>
    <property type="match status" value="1"/>
</dbReference>
<evidence type="ECO:0000313" key="3">
    <source>
        <dbReference type="EMBL" id="CAI3998711.1"/>
    </source>
</evidence>
<dbReference type="Gene3D" id="3.90.70.10">
    <property type="entry name" value="Cysteine proteinases"/>
    <property type="match status" value="1"/>
</dbReference>
<dbReference type="InterPro" id="IPR028889">
    <property type="entry name" value="USP"/>
</dbReference>
<feature type="region of interest" description="Disordered" evidence="1">
    <location>
        <begin position="269"/>
        <end position="300"/>
    </location>
</feature>
<dbReference type="EMBL" id="CAMXCT030002529">
    <property type="protein sequence ID" value="CAL4786023.1"/>
    <property type="molecule type" value="Genomic_DNA"/>
</dbReference>
<dbReference type="SUPFAM" id="SSF54001">
    <property type="entry name" value="Cysteine proteinases"/>
    <property type="match status" value="1"/>
</dbReference>
<dbReference type="Proteomes" id="UP001152797">
    <property type="component" value="Unassembled WGS sequence"/>
</dbReference>
<proteinExistence type="predicted"/>
<keyword evidence="5" id="KW-1185">Reference proteome</keyword>
<gene>
    <name evidence="3" type="ORF">C1SCF055_LOCUS24986</name>
</gene>
<dbReference type="EMBL" id="CAMXCT010002529">
    <property type="protein sequence ID" value="CAI3998711.1"/>
    <property type="molecule type" value="Genomic_DNA"/>
</dbReference>
<name>A0A9P1CYN9_9DINO</name>
<dbReference type="GO" id="GO:0016579">
    <property type="term" value="P:protein deubiquitination"/>
    <property type="evidence" value="ECO:0007669"/>
    <property type="project" value="InterPro"/>
</dbReference>
<evidence type="ECO:0000313" key="4">
    <source>
        <dbReference type="EMBL" id="CAL4786023.1"/>
    </source>
</evidence>
<dbReference type="PROSITE" id="PS50235">
    <property type="entry name" value="USP_3"/>
    <property type="match status" value="1"/>
</dbReference>
<comment type="caution">
    <text evidence="3">The sequence shown here is derived from an EMBL/GenBank/DDBJ whole genome shotgun (WGS) entry which is preliminary data.</text>
</comment>
<dbReference type="GO" id="GO:0004843">
    <property type="term" value="F:cysteine-type deubiquitinase activity"/>
    <property type="evidence" value="ECO:0007669"/>
    <property type="project" value="InterPro"/>
</dbReference>